<dbReference type="RefSeq" id="XP_007881161.1">
    <property type="nucleotide sequence ID" value="XM_007882970.1"/>
</dbReference>
<evidence type="ECO:0000259" key="3">
    <source>
        <dbReference type="Pfam" id="PF02805"/>
    </source>
</evidence>
<feature type="region of interest" description="Disordered" evidence="2">
    <location>
        <begin position="495"/>
        <end position="539"/>
    </location>
</feature>
<feature type="region of interest" description="Disordered" evidence="2">
    <location>
        <begin position="42"/>
        <end position="66"/>
    </location>
</feature>
<feature type="domain" description="Ada DNA repair metal-binding" evidence="3">
    <location>
        <begin position="626"/>
        <end position="692"/>
    </location>
</feature>
<dbReference type="HOGENOM" id="CLU_312176_0_0_1"/>
<accession>A0A061H449</accession>
<dbReference type="GeneID" id="19319531"/>
<dbReference type="AlphaFoldDB" id="A0A061H449"/>
<feature type="region of interest" description="Disordered" evidence="2">
    <location>
        <begin position="114"/>
        <end position="208"/>
    </location>
</feature>
<gene>
    <name evidence="4" type="ORF">PFL1_05440</name>
</gene>
<dbReference type="GO" id="GO:0008168">
    <property type="term" value="F:methyltransferase activity"/>
    <property type="evidence" value="ECO:0007669"/>
    <property type="project" value="InterPro"/>
</dbReference>
<evidence type="ECO:0000256" key="2">
    <source>
        <dbReference type="SAM" id="MobiDB-lite"/>
    </source>
</evidence>
<feature type="compositionally biased region" description="Pro residues" evidence="2">
    <location>
        <begin position="124"/>
        <end position="137"/>
    </location>
</feature>
<protein>
    <recommendedName>
        <fullName evidence="3">Ada DNA repair metal-binding domain-containing protein</fullName>
    </recommendedName>
</protein>
<feature type="region of interest" description="Disordered" evidence="2">
    <location>
        <begin position="291"/>
        <end position="314"/>
    </location>
</feature>
<dbReference type="KEGG" id="pfp:PFL1_05440"/>
<dbReference type="InterPro" id="IPR035451">
    <property type="entry name" value="Ada-like_dom_sf"/>
</dbReference>
<feature type="compositionally biased region" description="Polar residues" evidence="2">
    <location>
        <begin position="411"/>
        <end position="440"/>
    </location>
</feature>
<dbReference type="Pfam" id="PF02805">
    <property type="entry name" value="Ada_Zn_binding"/>
    <property type="match status" value="1"/>
</dbReference>
<dbReference type="InterPro" id="IPR004026">
    <property type="entry name" value="Ada_DNA_repair_Zn-bd"/>
</dbReference>
<feature type="compositionally biased region" description="Polar residues" evidence="2">
    <location>
        <begin position="392"/>
        <end position="404"/>
    </location>
</feature>
<dbReference type="Proteomes" id="UP000053664">
    <property type="component" value="Unassembled WGS sequence"/>
</dbReference>
<dbReference type="GO" id="GO:0006281">
    <property type="term" value="P:DNA repair"/>
    <property type="evidence" value="ECO:0007669"/>
    <property type="project" value="InterPro"/>
</dbReference>
<sequence length="940" mass="98046">MLTMAPKSDPHRHFAPDRQQLFGYGDVGSMAQHLEPRTAPTVHYSQQFQAHEQHRGAGSGFASTSLPGTMTAPSDYGLFQSSETAGFQGPCRCYDSGLRFCTCRNVDAIVKAEPSEPQAARRQPQPPRQPQPQPNPRPLLAQHQGPAGAPMPSPSQPLVATTGTAFDLTDGALATASPAPPQSRLFVHLGPPSSEAASGATTESSQSQPYSLAYPSAFAASSGASQYASHAFSTGDQLGSVSPWTRVGLGPSSLSGIGLVSPASVGDVSQPSPSFGALAASPATTVDTSYDGRQNDGLREYGTPAQTPWSSDRRSSIAAFTGTSQTMAMDHRTMQSPGGPLGEAAARRGSVPIIRSSPYGLASIEMEGRGSSHPAEDVMAEQVLLSIPDLTPSVTAKSDGSSAPHTGGLASWNQTRPSATPTSSTFHVPSLVSSSHQSPGQKGIGSTLDASVLAAAGPATHADAPSLLFSSEPYSVPLTAGGPSRTGTHTFKLHLDSQRQRRRTVAQPDGSFTSSLVDYRYPPVDAGGPSPVGHGGGSGHDSFNLLASGLSGAYDLDLAGHRAPSSTSGAAAGTSTTTGQQAGFGSMMMAESSAMPSNASLRSAAAAAPAPSAGSRTSSSYATDEARWAAMLARSHAADRHFLYGALTTKIVCKPSCASKRPDRNRVRFFANPGAAAAAISAGYRPCKRCKPHVAGTSDQCVLAVGECVRHITQFAAVASVGGHGDVKRHTLKEYAAMARLSPFHFHRTFKAVSSVTPGEYAKACHTLALQDALGIDGHGRREGLDAASINLALSSWSVRRARRAVGGVSPSVYATGCSELSMFRTSVDTSFGQVAIAFTEPLSDSDKIASRVYATLLGDDAEERMRRRFPYANDRPDREAWLASIVEDLASASDREVQLPEDVHHSVRRARIWIAVTRSLAKVGSGSELGDDDDEDGPA</sequence>
<name>A0A061H449_9BASI</name>
<evidence type="ECO:0000256" key="1">
    <source>
        <dbReference type="ARBA" id="ARBA00023159"/>
    </source>
</evidence>
<evidence type="ECO:0000313" key="4">
    <source>
        <dbReference type="EMBL" id="EPQ27159.1"/>
    </source>
</evidence>
<feature type="compositionally biased region" description="Low complexity" evidence="2">
    <location>
        <begin position="190"/>
        <end position="208"/>
    </location>
</feature>
<dbReference type="GO" id="GO:0003677">
    <property type="term" value="F:DNA binding"/>
    <property type="evidence" value="ECO:0007669"/>
    <property type="project" value="InterPro"/>
</dbReference>
<dbReference type="EMBL" id="KE361641">
    <property type="protein sequence ID" value="EPQ27159.1"/>
    <property type="molecule type" value="Genomic_DNA"/>
</dbReference>
<dbReference type="SUPFAM" id="SSF57884">
    <property type="entry name" value="Ada DNA repair protein, N-terminal domain (N-Ada 10)"/>
    <property type="match status" value="1"/>
</dbReference>
<dbReference type="GO" id="GO:0006355">
    <property type="term" value="P:regulation of DNA-templated transcription"/>
    <property type="evidence" value="ECO:0007669"/>
    <property type="project" value="InterPro"/>
</dbReference>
<feature type="region of interest" description="Disordered" evidence="2">
    <location>
        <begin position="391"/>
        <end position="444"/>
    </location>
</feature>
<dbReference type="Gene3D" id="1.10.10.60">
    <property type="entry name" value="Homeodomain-like"/>
    <property type="match status" value="1"/>
</dbReference>
<dbReference type="Gene3D" id="3.40.10.10">
    <property type="entry name" value="DNA Methylphosphotriester Repair Domain"/>
    <property type="match status" value="1"/>
</dbReference>
<organism evidence="4 5">
    <name type="scientific">Pseudozyma flocculosa PF-1</name>
    <dbReference type="NCBI Taxonomy" id="1277687"/>
    <lineage>
        <taxon>Eukaryota</taxon>
        <taxon>Fungi</taxon>
        <taxon>Dikarya</taxon>
        <taxon>Basidiomycota</taxon>
        <taxon>Ustilaginomycotina</taxon>
        <taxon>Ustilaginomycetes</taxon>
        <taxon>Ustilaginales</taxon>
        <taxon>Ustilaginaceae</taxon>
        <taxon>Pseudozyma</taxon>
    </lineage>
</organism>
<dbReference type="eggNOG" id="ENOG502S6W3">
    <property type="taxonomic scope" value="Eukaryota"/>
</dbReference>
<evidence type="ECO:0000313" key="5">
    <source>
        <dbReference type="Proteomes" id="UP000053664"/>
    </source>
</evidence>
<dbReference type="GO" id="GO:0008270">
    <property type="term" value="F:zinc ion binding"/>
    <property type="evidence" value="ECO:0007669"/>
    <property type="project" value="InterPro"/>
</dbReference>
<reference evidence="4 5" key="1">
    <citation type="journal article" date="2013" name="Plant Cell">
        <title>The transition from a phytopathogenic smut ancestor to an anamorphic biocontrol agent deciphered by comparative whole-genome analysis.</title>
        <authorList>
            <person name="Lefebvre F."/>
            <person name="Joly D.L."/>
            <person name="Labbe C."/>
            <person name="Teichmann B."/>
            <person name="Linning R."/>
            <person name="Belzile F."/>
            <person name="Bakkeren G."/>
            <person name="Belanger R.R."/>
        </authorList>
    </citation>
    <scope>NUCLEOTIDE SEQUENCE [LARGE SCALE GENOMIC DNA]</scope>
    <source>
        <strain evidence="4 5">PF-1</strain>
    </source>
</reference>
<keyword evidence="1" id="KW-0010">Activator</keyword>
<proteinExistence type="predicted"/>